<evidence type="ECO:0000256" key="1">
    <source>
        <dbReference type="ARBA" id="ARBA00004571"/>
    </source>
</evidence>
<dbReference type="Proteomes" id="UP000622638">
    <property type="component" value="Unassembled WGS sequence"/>
</dbReference>
<evidence type="ECO:0000256" key="4">
    <source>
        <dbReference type="ARBA" id="ARBA00022452"/>
    </source>
</evidence>
<evidence type="ECO:0000256" key="12">
    <source>
        <dbReference type="RuleBase" id="RU003357"/>
    </source>
</evidence>
<reference evidence="17" key="1">
    <citation type="journal article" date="2019" name="Int. J. Syst. Evol. Microbiol.">
        <title>The Global Catalogue of Microorganisms (GCM) 10K type strain sequencing project: providing services to taxonomists for standard genome sequencing and annotation.</title>
        <authorList>
            <consortium name="The Broad Institute Genomics Platform"/>
            <consortium name="The Broad Institute Genome Sequencing Center for Infectious Disease"/>
            <person name="Wu L."/>
            <person name="Ma J."/>
        </authorList>
    </citation>
    <scope>NUCLEOTIDE SEQUENCE [LARGE SCALE GENOMIC DNA]</scope>
    <source>
        <strain evidence="17">CGMCC 1.15931</strain>
    </source>
</reference>
<evidence type="ECO:0000256" key="9">
    <source>
        <dbReference type="ARBA" id="ARBA00023170"/>
    </source>
</evidence>
<keyword evidence="4 11" id="KW-1134">Transmembrane beta strand</keyword>
<dbReference type="RefSeq" id="WP_229417841.1">
    <property type="nucleotide sequence ID" value="NZ_BMKG01000018.1"/>
</dbReference>
<dbReference type="InterPro" id="IPR036942">
    <property type="entry name" value="Beta-barrel_TonB_sf"/>
</dbReference>
<feature type="signal peptide" evidence="13">
    <location>
        <begin position="1"/>
        <end position="25"/>
    </location>
</feature>
<comment type="caution">
    <text evidence="16">The sequence shown here is derived from an EMBL/GenBank/DDBJ whole genome shotgun (WGS) entry which is preliminary data.</text>
</comment>
<keyword evidence="5 11" id="KW-0812">Transmembrane</keyword>
<keyword evidence="6 13" id="KW-0732">Signal</keyword>
<dbReference type="PROSITE" id="PS52016">
    <property type="entry name" value="TONB_DEPENDENT_REC_3"/>
    <property type="match status" value="1"/>
</dbReference>
<dbReference type="EMBL" id="BMKG01000018">
    <property type="protein sequence ID" value="GGC14023.1"/>
    <property type="molecule type" value="Genomic_DNA"/>
</dbReference>
<dbReference type="InterPro" id="IPR039426">
    <property type="entry name" value="TonB-dep_rcpt-like"/>
</dbReference>
<evidence type="ECO:0000256" key="2">
    <source>
        <dbReference type="ARBA" id="ARBA00009810"/>
    </source>
</evidence>
<evidence type="ECO:0000256" key="13">
    <source>
        <dbReference type="SAM" id="SignalP"/>
    </source>
</evidence>
<accession>A0ABQ1KXS2</accession>
<dbReference type="Gene3D" id="2.40.170.20">
    <property type="entry name" value="TonB-dependent receptor, beta-barrel domain"/>
    <property type="match status" value="1"/>
</dbReference>
<keyword evidence="17" id="KW-1185">Reference proteome</keyword>
<keyword evidence="3 11" id="KW-0813">Transport</keyword>
<evidence type="ECO:0000256" key="6">
    <source>
        <dbReference type="ARBA" id="ARBA00022729"/>
    </source>
</evidence>
<evidence type="ECO:0000256" key="11">
    <source>
        <dbReference type="PROSITE-ProRule" id="PRU01360"/>
    </source>
</evidence>
<keyword evidence="8 11" id="KW-0472">Membrane</keyword>
<dbReference type="InterPro" id="IPR012910">
    <property type="entry name" value="Plug_dom"/>
</dbReference>
<dbReference type="InterPro" id="IPR000531">
    <property type="entry name" value="Beta-barrel_TonB"/>
</dbReference>
<evidence type="ECO:0000313" key="16">
    <source>
        <dbReference type="EMBL" id="GGC14023.1"/>
    </source>
</evidence>
<organism evidence="16 17">
    <name type="scientific">Pseudoduganella buxea</name>
    <dbReference type="NCBI Taxonomy" id="1949069"/>
    <lineage>
        <taxon>Bacteria</taxon>
        <taxon>Pseudomonadati</taxon>
        <taxon>Pseudomonadota</taxon>
        <taxon>Betaproteobacteria</taxon>
        <taxon>Burkholderiales</taxon>
        <taxon>Oxalobacteraceae</taxon>
        <taxon>Telluria group</taxon>
        <taxon>Pseudoduganella</taxon>
    </lineage>
</organism>
<evidence type="ECO:0000256" key="10">
    <source>
        <dbReference type="ARBA" id="ARBA00023237"/>
    </source>
</evidence>
<evidence type="ECO:0000259" key="15">
    <source>
        <dbReference type="Pfam" id="PF07715"/>
    </source>
</evidence>
<dbReference type="PANTHER" id="PTHR30069:SF29">
    <property type="entry name" value="HEMOGLOBIN AND HEMOGLOBIN-HAPTOGLOBIN-BINDING PROTEIN 1-RELATED"/>
    <property type="match status" value="1"/>
</dbReference>
<evidence type="ECO:0000259" key="14">
    <source>
        <dbReference type="Pfam" id="PF00593"/>
    </source>
</evidence>
<evidence type="ECO:0000256" key="5">
    <source>
        <dbReference type="ARBA" id="ARBA00022692"/>
    </source>
</evidence>
<evidence type="ECO:0000256" key="8">
    <source>
        <dbReference type="ARBA" id="ARBA00023136"/>
    </source>
</evidence>
<dbReference type="Pfam" id="PF07715">
    <property type="entry name" value="Plug"/>
    <property type="match status" value="1"/>
</dbReference>
<comment type="similarity">
    <text evidence="2 11 12">Belongs to the TonB-dependent receptor family.</text>
</comment>
<comment type="subcellular location">
    <subcellularLocation>
        <location evidence="1 11">Cell outer membrane</location>
        <topology evidence="1 11">Multi-pass membrane protein</topology>
    </subcellularLocation>
</comment>
<proteinExistence type="inferred from homology"/>
<evidence type="ECO:0000256" key="7">
    <source>
        <dbReference type="ARBA" id="ARBA00023077"/>
    </source>
</evidence>
<keyword evidence="9" id="KW-0675">Receptor</keyword>
<evidence type="ECO:0000313" key="17">
    <source>
        <dbReference type="Proteomes" id="UP000622638"/>
    </source>
</evidence>
<protein>
    <submittedName>
        <fullName evidence="16">Vitamin B12 transporter BtuB</fullName>
    </submittedName>
</protein>
<evidence type="ECO:0000256" key="3">
    <source>
        <dbReference type="ARBA" id="ARBA00022448"/>
    </source>
</evidence>
<keyword evidence="10 11" id="KW-0998">Cell outer membrane</keyword>
<dbReference type="Pfam" id="PF00593">
    <property type="entry name" value="TonB_dep_Rec_b-barrel"/>
    <property type="match status" value="1"/>
</dbReference>
<dbReference type="PANTHER" id="PTHR30069">
    <property type="entry name" value="TONB-DEPENDENT OUTER MEMBRANE RECEPTOR"/>
    <property type="match status" value="1"/>
</dbReference>
<dbReference type="InterPro" id="IPR037066">
    <property type="entry name" value="Plug_dom_sf"/>
</dbReference>
<name>A0ABQ1KXS2_9BURK</name>
<dbReference type="Gene3D" id="2.170.130.10">
    <property type="entry name" value="TonB-dependent receptor, plug domain"/>
    <property type="match status" value="1"/>
</dbReference>
<keyword evidence="7 12" id="KW-0798">TonB box</keyword>
<sequence length="661" mass="71941">MPDGLSRIALTMLSLCAAGCARAQADDLAAMPLEQLMQVPMVTSASRFEQSASDAPSAVVVLTAQDIREHGWRTLADALASVPGLYVTQDRNYSYLGARGFLRPGDYNGRFLLLVDGVRVNDAVYDQAVVGSDGLLDMDLVARIEYVPGPGAAVYGSNAVFGVINVITKSGSAMKGLQASATAGSLGERRGRVTYGWHAQNGDDIVLSASRLRQRGEDLYYPEFDTPEQGGGVARGLDGDRARSFFARIAGRGLVFSAAYVDRIKDIPTGSFGAVFNQPNATRDTLATANLSYTRALGNGVQLASNLFWGRADYLGIGIYPDDAGAPRRNVDGDHAAWYGASVHATVTAFAGHKLAAGVEVQRNARRDQFSFDEDPYEQLVDERRADSRWGAYIDDEIQLRPGLMLNAGLRYGRDSTIGGRFSPRAALIAHPGRRDTLKLIYGTAYRAPNAYELYYHYPNEGGMLANPALRAEVIRTGELVWERMHDAYGKLTASLFHNRMSDLITQRLIDDNGMLQFQNTDKATAHGVELAGERLFRSGARLRSSYSWQLARDGAGEWLASSPRHLAKLAATLPLPFARLGNEVQCSSKRRTEHAMTGGFCVVSLTLSSTPGRRAFGWSASIYNVTDRTYADPAGPAFVQEALARQGRTVSLKLDYDFSR</sequence>
<feature type="domain" description="TonB-dependent receptor-like beta-barrel" evidence="14">
    <location>
        <begin position="256"/>
        <end position="626"/>
    </location>
</feature>
<dbReference type="CDD" id="cd01347">
    <property type="entry name" value="ligand_gated_channel"/>
    <property type="match status" value="1"/>
</dbReference>
<feature type="domain" description="TonB-dependent receptor plug" evidence="15">
    <location>
        <begin position="52"/>
        <end position="163"/>
    </location>
</feature>
<dbReference type="SUPFAM" id="SSF56935">
    <property type="entry name" value="Porins"/>
    <property type="match status" value="1"/>
</dbReference>
<gene>
    <name evidence="16" type="primary">btuB</name>
    <name evidence="16" type="ORF">GCM10011572_39300</name>
</gene>
<feature type="chain" id="PRO_5046650478" evidence="13">
    <location>
        <begin position="26"/>
        <end position="661"/>
    </location>
</feature>